<evidence type="ECO:0000313" key="2">
    <source>
        <dbReference type="Proteomes" id="UP001596388"/>
    </source>
</evidence>
<keyword evidence="2" id="KW-1185">Reference proteome</keyword>
<dbReference type="AlphaFoldDB" id="A0ABD5WQP3"/>
<reference evidence="1 2" key="1">
    <citation type="journal article" date="2019" name="Int. J. Syst. Evol. Microbiol.">
        <title>The Global Catalogue of Microorganisms (GCM) 10K type strain sequencing project: providing services to taxonomists for standard genome sequencing and annotation.</title>
        <authorList>
            <consortium name="The Broad Institute Genomics Platform"/>
            <consortium name="The Broad Institute Genome Sequencing Center for Infectious Disease"/>
            <person name="Wu L."/>
            <person name="Ma J."/>
        </authorList>
    </citation>
    <scope>NUCLEOTIDE SEQUENCE [LARGE SCALE GENOMIC DNA]</scope>
    <source>
        <strain evidence="1 2">DT55</strain>
    </source>
</reference>
<dbReference type="RefSeq" id="WP_276239650.1">
    <property type="nucleotide sequence ID" value="NZ_CP119991.1"/>
</dbReference>
<protein>
    <submittedName>
        <fullName evidence="1">Uncharacterized protein</fullName>
    </submittedName>
</protein>
<accession>A0ABD5WQP3</accession>
<evidence type="ECO:0000313" key="1">
    <source>
        <dbReference type="EMBL" id="MFC7095900.1"/>
    </source>
</evidence>
<name>A0ABD5WQP3_9EURY</name>
<sequence>MTGENDLSTFLGTSESPVIVYDEHLKKRGQQERAQLRSIPLLYELGVEEFVYDDLWAREFRLVEHGYTDPNDVSPADVSFPLGHIVTTPQLLPRHEQEFDYEGISQADVTWELLRVANERIGDGQYVLVTDTDAPEIPSRTPVKGRSAADQFNAVTFDYLDLVQEYVSNHVDSALPLDYTKNVFFHRVSEHHSKHGAPASTLPELFEYDEAPAGSPVWDPLYYFLEHDLQDILDEYEEHVMEALRSWIERGDTGKIARRMIATLHRCDFDAELLAEYQNDTNR</sequence>
<dbReference type="GeneID" id="79271878"/>
<dbReference type="EMBL" id="JBHTAG010000001">
    <property type="protein sequence ID" value="MFC7095900.1"/>
    <property type="molecule type" value="Genomic_DNA"/>
</dbReference>
<comment type="caution">
    <text evidence="1">The sequence shown here is derived from an EMBL/GenBank/DDBJ whole genome shotgun (WGS) entry which is preliminary data.</text>
</comment>
<dbReference type="Proteomes" id="UP001596388">
    <property type="component" value="Unassembled WGS sequence"/>
</dbReference>
<gene>
    <name evidence="1" type="ORF">ACFQKD_01150</name>
</gene>
<organism evidence="1 2">
    <name type="scientific">Halobaculum marinum</name>
    <dbReference type="NCBI Taxonomy" id="3031996"/>
    <lineage>
        <taxon>Archaea</taxon>
        <taxon>Methanobacteriati</taxon>
        <taxon>Methanobacteriota</taxon>
        <taxon>Stenosarchaea group</taxon>
        <taxon>Halobacteria</taxon>
        <taxon>Halobacteriales</taxon>
        <taxon>Haloferacaceae</taxon>
        <taxon>Halobaculum</taxon>
    </lineage>
</organism>
<proteinExistence type="predicted"/>